<name>A0A7Z2GST3_9BURK</name>
<proteinExistence type="predicted"/>
<keyword evidence="3" id="KW-1185">Reference proteome</keyword>
<dbReference type="OrthoDB" id="5572070at2"/>
<evidence type="ECO:0000256" key="1">
    <source>
        <dbReference type="SAM" id="Phobius"/>
    </source>
</evidence>
<reference evidence="2 3" key="1">
    <citation type="submission" date="2019-12" db="EMBL/GenBank/DDBJ databases">
        <title>Paraburkholderia acidiphila 7Q-K02 sp. nov and Paraburkholderia acidisoli DHF22 sp. nov., two strains isolated from forest soil.</title>
        <authorList>
            <person name="Gao Z."/>
            <person name="Qiu L."/>
        </authorList>
    </citation>
    <scope>NUCLEOTIDE SEQUENCE [LARGE SCALE GENOMIC DNA]</scope>
    <source>
        <strain evidence="2 3">DHF22</strain>
        <plasmid evidence="2 3">p1</plasmid>
    </source>
</reference>
<feature type="transmembrane region" description="Helical" evidence="1">
    <location>
        <begin position="18"/>
        <end position="40"/>
    </location>
</feature>
<dbReference type="RefSeq" id="WP_158958983.1">
    <property type="nucleotide sequence ID" value="NZ_CP046917.1"/>
</dbReference>
<feature type="transmembrane region" description="Helical" evidence="1">
    <location>
        <begin position="67"/>
        <end position="90"/>
    </location>
</feature>
<organism evidence="2 3">
    <name type="scientific">Paraburkholderia acidisoli</name>
    <dbReference type="NCBI Taxonomy" id="2571748"/>
    <lineage>
        <taxon>Bacteria</taxon>
        <taxon>Pseudomonadati</taxon>
        <taxon>Pseudomonadota</taxon>
        <taxon>Betaproteobacteria</taxon>
        <taxon>Burkholderiales</taxon>
        <taxon>Burkholderiaceae</taxon>
        <taxon>Paraburkholderia</taxon>
    </lineage>
</organism>
<dbReference type="AlphaFoldDB" id="A0A7Z2GST3"/>
<keyword evidence="2" id="KW-0614">Plasmid</keyword>
<dbReference type="EMBL" id="CP046917">
    <property type="protein sequence ID" value="QGZ67049.1"/>
    <property type="molecule type" value="Genomic_DNA"/>
</dbReference>
<sequence>MRASGPATTQPASPPRRLLAACAIAGLFGSPGIWLLQVIVSETLSASACYGISAPRAAPLWSGFDTWIFVIPVVALLLAASCAGLAWYGLILARRIAHEPDAHTQASAHRHEALRTPRQLRGDDLSRVRFIALCSAMVGTGFLVGVIFVWVAPWLVGPCGKWY</sequence>
<keyword evidence="1" id="KW-1133">Transmembrane helix</keyword>
<protein>
    <submittedName>
        <fullName evidence="2">Uncharacterized protein</fullName>
    </submittedName>
</protein>
<evidence type="ECO:0000313" key="2">
    <source>
        <dbReference type="EMBL" id="QGZ67049.1"/>
    </source>
</evidence>
<evidence type="ECO:0000313" key="3">
    <source>
        <dbReference type="Proteomes" id="UP000433577"/>
    </source>
</evidence>
<dbReference type="KEGG" id="pacs:FAZ98_35050"/>
<keyword evidence="1" id="KW-0472">Membrane</keyword>
<feature type="transmembrane region" description="Helical" evidence="1">
    <location>
        <begin position="130"/>
        <end position="156"/>
    </location>
</feature>
<gene>
    <name evidence="2" type="ORF">FAZ98_35050</name>
</gene>
<accession>A0A7Z2GST3</accession>
<keyword evidence="1" id="KW-0812">Transmembrane</keyword>
<geneLocation type="plasmid" evidence="2 3">
    <name>p1</name>
</geneLocation>
<dbReference type="Proteomes" id="UP000433577">
    <property type="component" value="Plasmid p1"/>
</dbReference>